<organism evidence="2 3">
    <name type="scientific">Candida parapsilosis</name>
    <name type="common">Yeast</name>
    <dbReference type="NCBI Taxonomy" id="5480"/>
    <lineage>
        <taxon>Eukaryota</taxon>
        <taxon>Fungi</taxon>
        <taxon>Dikarya</taxon>
        <taxon>Ascomycota</taxon>
        <taxon>Saccharomycotina</taxon>
        <taxon>Pichiomycetes</taxon>
        <taxon>Debaryomycetaceae</taxon>
        <taxon>Candida/Lodderomyces clade</taxon>
        <taxon>Candida</taxon>
    </lineage>
</organism>
<dbReference type="OrthoDB" id="4074633at2759"/>
<dbReference type="Proteomes" id="UP000590412">
    <property type="component" value="Unassembled WGS sequence"/>
</dbReference>
<evidence type="ECO:0000256" key="1">
    <source>
        <dbReference type="SAM" id="MobiDB-lite"/>
    </source>
</evidence>
<name>A0A8X7NFM0_CANPA</name>
<dbReference type="EMBL" id="JABWAB010000009">
    <property type="protein sequence ID" value="KAF6045345.1"/>
    <property type="molecule type" value="Genomic_DNA"/>
</dbReference>
<accession>A0A8X7NFM0</accession>
<sequence>MNPLTQTVNKLIQHPDYRRSICQLYKELLRKSYRLKKSNIENASVLFEEFKVGMYESFNKQYTNTYQMTQALMKGIKLNSVLDDALTKGNHDKLTSWVHQHRKEYFEWTQRRASFLQNRKELEEKRIGSLRGRESSLASSRKRGKTKRKQLALSTGGSVDDFINEGLETAFKNGQFLILRYLNQLQYAEKIPNPHLLPYTPETLQTEGNQYNSHHVIKGSTQKVIDQSFDKEYIESIIIPSLVFDLNDMNMEKITTIVNEKGPYQAVAKENNSGTVPLPYILSPFKHKPGRKHIAHLIRQQVLWSRIKKVWETTHELEEENMSKDGSYPIRGCRGFGAEELMKPRLYYENLCQGEEMFELFCEIEQKRLEGRGVNEEIDLEQFNWTKDLDIVSDEITAKYRQVLSNSKLDLSELQQSLQHRYNDGYKDYVERFTKLLNQLKIFNVFKHSEIVAPPNTTVLKSDVNNLVLDKFPTEDRIGRGQTLGDFLKACGFPYFEFGNELRKKINEIMTKIVHRY</sequence>
<gene>
    <name evidence="2" type="ORF">FOB60_004917</name>
</gene>
<evidence type="ECO:0000313" key="2">
    <source>
        <dbReference type="EMBL" id="KAF6045345.1"/>
    </source>
</evidence>
<comment type="caution">
    <text evidence="2">The sequence shown here is derived from an EMBL/GenBank/DDBJ whole genome shotgun (WGS) entry which is preliminary data.</text>
</comment>
<proteinExistence type="predicted"/>
<feature type="compositionally biased region" description="Basic residues" evidence="1">
    <location>
        <begin position="140"/>
        <end position="150"/>
    </location>
</feature>
<feature type="region of interest" description="Disordered" evidence="1">
    <location>
        <begin position="127"/>
        <end position="152"/>
    </location>
</feature>
<dbReference type="AlphaFoldDB" id="A0A8X7NFM0"/>
<evidence type="ECO:0000313" key="3">
    <source>
        <dbReference type="Proteomes" id="UP000590412"/>
    </source>
</evidence>
<protein>
    <submittedName>
        <fullName evidence="2">Uncharacterized protein</fullName>
    </submittedName>
</protein>
<reference evidence="2" key="1">
    <citation type="submission" date="2020-03" db="EMBL/GenBank/DDBJ databases">
        <title>FDA dAtabase for Regulatory Grade micrObial Sequences (FDA-ARGOS): Supporting development and validation of Infectious Disease Dx tests.</title>
        <authorList>
            <person name="Campos J."/>
            <person name="Goldberg B."/>
            <person name="Tallon L."/>
            <person name="Sadzewicz L."/>
            <person name="Vavikolanu K."/>
            <person name="Mehta A."/>
            <person name="Aluvathingal J."/>
            <person name="Nadendla S."/>
            <person name="Nandy P."/>
            <person name="Geyer C."/>
            <person name="Yan Y."/>
            <person name="Sichtig H."/>
        </authorList>
    </citation>
    <scope>NUCLEOTIDE SEQUENCE [LARGE SCALE GENOMIC DNA]</scope>
    <source>
        <strain evidence="2">FDAARGOS_652</strain>
    </source>
</reference>